<dbReference type="Proteomes" id="UP000287300">
    <property type="component" value="Unassembled WGS sequence"/>
</dbReference>
<sequence>MTLTRKPIEFLGTALSDLREFPSEVMREMGYELALVQEGEDPSDWKPMSIVGPGVKEIRISDEAGIYRSLYVASLGSKVYVLHCFQKKSQATPKKDIDLASKRLSVLCRELRSKNAKPKQKKEKQK</sequence>
<dbReference type="InterPro" id="IPR009241">
    <property type="entry name" value="HigB-like"/>
</dbReference>
<reference evidence="1 2" key="1">
    <citation type="submission" date="2016-06" db="EMBL/GenBank/DDBJ databases">
        <title>Acetobacter pasteurianus NBRC 3188 whole genome sequencing project.</title>
        <authorList>
            <person name="Matsutani M."/>
            <person name="Shiwa Y."/>
            <person name="Okamoto-Kainuma A."/>
            <person name="Ishikawa M."/>
            <person name="Koizumi Y."/>
            <person name="Yoshikawa H."/>
            <person name="Yakushi T."/>
            <person name="Matsushita K."/>
        </authorList>
    </citation>
    <scope>NUCLEOTIDE SEQUENCE [LARGE SCALE GENOMIC DNA]</scope>
    <source>
        <strain evidence="1 2">NBRC 3188</strain>
    </source>
</reference>
<comment type="caution">
    <text evidence="1">The sequence shown here is derived from an EMBL/GenBank/DDBJ whole genome shotgun (WGS) entry which is preliminary data.</text>
</comment>
<dbReference type="EMBL" id="BDES01000062">
    <property type="protein sequence ID" value="GCD53493.1"/>
    <property type="molecule type" value="Genomic_DNA"/>
</dbReference>
<dbReference type="RefSeq" id="WP_124296056.1">
    <property type="nucleotide sequence ID" value="NZ_BDES01000062.1"/>
</dbReference>
<dbReference type="Pfam" id="PF05973">
    <property type="entry name" value="Gp49"/>
    <property type="match status" value="1"/>
</dbReference>
<dbReference type="AlphaFoldDB" id="A0A401WVZ5"/>
<gene>
    <name evidence="1" type="ORF">NBRC3188_2190</name>
</gene>
<evidence type="ECO:0000313" key="1">
    <source>
        <dbReference type="EMBL" id="GCD53493.1"/>
    </source>
</evidence>
<evidence type="ECO:0000313" key="2">
    <source>
        <dbReference type="Proteomes" id="UP000287300"/>
    </source>
</evidence>
<name>A0A401WVZ5_ACEPA</name>
<proteinExistence type="predicted"/>
<evidence type="ECO:0008006" key="3">
    <source>
        <dbReference type="Google" id="ProtNLM"/>
    </source>
</evidence>
<protein>
    <recommendedName>
        <fullName evidence="3">Phage-related protein</fullName>
    </recommendedName>
</protein>
<organism evidence="1 2">
    <name type="scientific">Acetobacter pasteurianus NBRC 3188</name>
    <dbReference type="NCBI Taxonomy" id="1226663"/>
    <lineage>
        <taxon>Bacteria</taxon>
        <taxon>Pseudomonadati</taxon>
        <taxon>Pseudomonadota</taxon>
        <taxon>Alphaproteobacteria</taxon>
        <taxon>Acetobacterales</taxon>
        <taxon>Acetobacteraceae</taxon>
        <taxon>Acetobacter</taxon>
    </lineage>
</organism>
<accession>A0A401WVZ5</accession>